<organism evidence="1 2">
    <name type="scientific">Avena sativa</name>
    <name type="common">Oat</name>
    <dbReference type="NCBI Taxonomy" id="4498"/>
    <lineage>
        <taxon>Eukaryota</taxon>
        <taxon>Viridiplantae</taxon>
        <taxon>Streptophyta</taxon>
        <taxon>Embryophyta</taxon>
        <taxon>Tracheophyta</taxon>
        <taxon>Spermatophyta</taxon>
        <taxon>Magnoliopsida</taxon>
        <taxon>Liliopsida</taxon>
        <taxon>Poales</taxon>
        <taxon>Poaceae</taxon>
        <taxon>BOP clade</taxon>
        <taxon>Pooideae</taxon>
        <taxon>Poodae</taxon>
        <taxon>Poeae</taxon>
        <taxon>Poeae Chloroplast Group 1 (Aveneae type)</taxon>
        <taxon>Aveninae</taxon>
        <taxon>Avena</taxon>
    </lineage>
</organism>
<reference evidence="1" key="1">
    <citation type="submission" date="2021-05" db="EMBL/GenBank/DDBJ databases">
        <authorList>
            <person name="Scholz U."/>
            <person name="Mascher M."/>
            <person name="Fiebig A."/>
        </authorList>
    </citation>
    <scope>NUCLEOTIDE SEQUENCE [LARGE SCALE GENOMIC DNA]</scope>
</reference>
<accession>A0ACD5WN96</accession>
<keyword evidence="2" id="KW-1185">Reference proteome</keyword>
<dbReference type="Proteomes" id="UP001732700">
    <property type="component" value="Chromosome 4C"/>
</dbReference>
<proteinExistence type="predicted"/>
<reference evidence="1" key="2">
    <citation type="submission" date="2025-09" db="UniProtKB">
        <authorList>
            <consortium name="EnsemblPlants"/>
        </authorList>
    </citation>
    <scope>IDENTIFICATION</scope>
</reference>
<name>A0ACD5WN96_AVESA</name>
<sequence>MVVVGGLDPLQDCGRRYASMLRQKGKEVRVVEFSEAVHAFYFFPVLPDTGKLVAEIGAFVENIAPEPIT</sequence>
<evidence type="ECO:0000313" key="2">
    <source>
        <dbReference type="Proteomes" id="UP001732700"/>
    </source>
</evidence>
<protein>
    <submittedName>
        <fullName evidence="1">Uncharacterized protein</fullName>
    </submittedName>
</protein>
<evidence type="ECO:0000313" key="1">
    <source>
        <dbReference type="EnsemblPlants" id="AVESA.00010b.r2.4CG1263870.1.CDS.1"/>
    </source>
</evidence>
<dbReference type="EnsemblPlants" id="AVESA.00010b.r2.4CG1263870.1">
    <property type="protein sequence ID" value="AVESA.00010b.r2.4CG1263870.1.CDS.1"/>
    <property type="gene ID" value="AVESA.00010b.r2.4CG1263870"/>
</dbReference>